<keyword evidence="11" id="KW-1185">Reference proteome</keyword>
<keyword evidence="5" id="KW-0863">Zinc-finger</keyword>
<protein>
    <recommendedName>
        <fullName evidence="2">RING-type E3 ubiquitin transferase</fullName>
        <ecNumber evidence="2">2.3.2.27</ecNumber>
    </recommendedName>
</protein>
<evidence type="ECO:0000256" key="6">
    <source>
        <dbReference type="ARBA" id="ARBA00022786"/>
    </source>
</evidence>
<evidence type="ECO:0000256" key="4">
    <source>
        <dbReference type="ARBA" id="ARBA00022723"/>
    </source>
</evidence>
<feature type="region of interest" description="Disordered" evidence="8">
    <location>
        <begin position="1"/>
        <end position="35"/>
    </location>
</feature>
<evidence type="ECO:0000313" key="10">
    <source>
        <dbReference type="EMBL" id="GER44745.1"/>
    </source>
</evidence>
<dbReference type="PANTHER" id="PTHR22996:SF4">
    <property type="entry name" value="E3 UBIQUITIN-PROTEIN LIGASE LUL4-RELATED"/>
    <property type="match status" value="1"/>
</dbReference>
<feature type="domain" description="MGRN1/RNF157-like N-terminal" evidence="9">
    <location>
        <begin position="119"/>
        <end position="197"/>
    </location>
</feature>
<evidence type="ECO:0000256" key="2">
    <source>
        <dbReference type="ARBA" id="ARBA00012483"/>
    </source>
</evidence>
<dbReference type="GO" id="GO:0061630">
    <property type="term" value="F:ubiquitin protein ligase activity"/>
    <property type="evidence" value="ECO:0007669"/>
    <property type="project" value="UniProtKB-EC"/>
</dbReference>
<dbReference type="Proteomes" id="UP000325081">
    <property type="component" value="Unassembled WGS sequence"/>
</dbReference>
<dbReference type="PANTHER" id="PTHR22996">
    <property type="entry name" value="MAHOGUNIN"/>
    <property type="match status" value="1"/>
</dbReference>
<dbReference type="InterPro" id="IPR045194">
    <property type="entry name" value="MGRN1/RNF157-like"/>
</dbReference>
<feature type="non-terminal residue" evidence="10">
    <location>
        <position position="1"/>
    </location>
</feature>
<proteinExistence type="predicted"/>
<keyword evidence="3" id="KW-0808">Transferase</keyword>
<evidence type="ECO:0000256" key="8">
    <source>
        <dbReference type="SAM" id="MobiDB-lite"/>
    </source>
</evidence>
<dbReference type="Pfam" id="PF26192">
    <property type="entry name" value="RNF157-like_N"/>
    <property type="match status" value="1"/>
</dbReference>
<dbReference type="GO" id="GO:0008270">
    <property type="term" value="F:zinc ion binding"/>
    <property type="evidence" value="ECO:0007669"/>
    <property type="project" value="UniProtKB-KW"/>
</dbReference>
<dbReference type="AlphaFoldDB" id="A0A5A7QHC7"/>
<dbReference type="OrthoDB" id="1742245at2759"/>
<evidence type="ECO:0000256" key="5">
    <source>
        <dbReference type="ARBA" id="ARBA00022771"/>
    </source>
</evidence>
<gene>
    <name evidence="10" type="ORF">STAS_21659</name>
</gene>
<sequence length="233" mass="25800">QGRLSQNTTSRKWASLSASSPDDEPRPTLTRHHSSPTRRWILRTLTHILRIPILRHSRLTSQVTYHTSNAYTVCNHPNPFVGQTYFGGSFELPQPGVAAAGPAPPCGEQKAAKGVHSDVNVHKDTLRLEVDELNPDQYLVSFVFDALVDGCITICYFAKDEAQRQFVSLFPETYVPIKVPFRKGLHQEFRQSLGTAIITLVVPPSSSSLSPPSSSLSPSHRHLLLAGEQQLAR</sequence>
<comment type="caution">
    <text evidence="10">The sequence shown here is derived from an EMBL/GenBank/DDBJ whole genome shotgun (WGS) entry which is preliminary data.</text>
</comment>
<evidence type="ECO:0000256" key="3">
    <source>
        <dbReference type="ARBA" id="ARBA00022679"/>
    </source>
</evidence>
<dbReference type="EC" id="2.3.2.27" evidence="2"/>
<keyword evidence="7" id="KW-0862">Zinc</keyword>
<evidence type="ECO:0000259" key="9">
    <source>
        <dbReference type="Pfam" id="PF26192"/>
    </source>
</evidence>
<dbReference type="GO" id="GO:0016567">
    <property type="term" value="P:protein ubiquitination"/>
    <property type="evidence" value="ECO:0007669"/>
    <property type="project" value="TreeGrafter"/>
</dbReference>
<feature type="compositionally biased region" description="Polar residues" evidence="8">
    <location>
        <begin position="1"/>
        <end position="20"/>
    </location>
</feature>
<evidence type="ECO:0000313" key="11">
    <source>
        <dbReference type="Proteomes" id="UP000325081"/>
    </source>
</evidence>
<accession>A0A5A7QHC7</accession>
<keyword evidence="4" id="KW-0479">Metal-binding</keyword>
<dbReference type="InterPro" id="IPR058981">
    <property type="entry name" value="MGRN1/RNF157-like_N"/>
</dbReference>
<evidence type="ECO:0000256" key="7">
    <source>
        <dbReference type="ARBA" id="ARBA00022833"/>
    </source>
</evidence>
<keyword evidence="6" id="KW-0833">Ubl conjugation pathway</keyword>
<organism evidence="10 11">
    <name type="scientific">Striga asiatica</name>
    <name type="common">Asiatic witchweed</name>
    <name type="synonym">Buchnera asiatica</name>
    <dbReference type="NCBI Taxonomy" id="4170"/>
    <lineage>
        <taxon>Eukaryota</taxon>
        <taxon>Viridiplantae</taxon>
        <taxon>Streptophyta</taxon>
        <taxon>Embryophyta</taxon>
        <taxon>Tracheophyta</taxon>
        <taxon>Spermatophyta</taxon>
        <taxon>Magnoliopsida</taxon>
        <taxon>eudicotyledons</taxon>
        <taxon>Gunneridae</taxon>
        <taxon>Pentapetalae</taxon>
        <taxon>asterids</taxon>
        <taxon>lamiids</taxon>
        <taxon>Lamiales</taxon>
        <taxon>Orobanchaceae</taxon>
        <taxon>Buchnereae</taxon>
        <taxon>Striga</taxon>
    </lineage>
</organism>
<reference evidence="11" key="1">
    <citation type="journal article" date="2019" name="Curr. Biol.">
        <title>Genome Sequence of Striga asiatica Provides Insight into the Evolution of Plant Parasitism.</title>
        <authorList>
            <person name="Yoshida S."/>
            <person name="Kim S."/>
            <person name="Wafula E.K."/>
            <person name="Tanskanen J."/>
            <person name="Kim Y.M."/>
            <person name="Honaas L."/>
            <person name="Yang Z."/>
            <person name="Spallek T."/>
            <person name="Conn C.E."/>
            <person name="Ichihashi Y."/>
            <person name="Cheong K."/>
            <person name="Cui S."/>
            <person name="Der J.P."/>
            <person name="Gundlach H."/>
            <person name="Jiao Y."/>
            <person name="Hori C."/>
            <person name="Ishida J.K."/>
            <person name="Kasahara H."/>
            <person name="Kiba T."/>
            <person name="Kim M.S."/>
            <person name="Koo N."/>
            <person name="Laohavisit A."/>
            <person name="Lee Y.H."/>
            <person name="Lumba S."/>
            <person name="McCourt P."/>
            <person name="Mortimer J.C."/>
            <person name="Mutuku J.M."/>
            <person name="Nomura T."/>
            <person name="Sasaki-Sekimoto Y."/>
            <person name="Seto Y."/>
            <person name="Wang Y."/>
            <person name="Wakatake T."/>
            <person name="Sakakibara H."/>
            <person name="Demura T."/>
            <person name="Yamaguchi S."/>
            <person name="Yoneyama K."/>
            <person name="Manabe R.I."/>
            <person name="Nelson D.C."/>
            <person name="Schulman A.H."/>
            <person name="Timko M.P."/>
            <person name="dePamphilis C.W."/>
            <person name="Choi D."/>
            <person name="Shirasu K."/>
        </authorList>
    </citation>
    <scope>NUCLEOTIDE SEQUENCE [LARGE SCALE GENOMIC DNA]</scope>
    <source>
        <strain evidence="11">cv. UVA1</strain>
    </source>
</reference>
<evidence type="ECO:0000256" key="1">
    <source>
        <dbReference type="ARBA" id="ARBA00000900"/>
    </source>
</evidence>
<comment type="catalytic activity">
    <reaction evidence="1">
        <text>S-ubiquitinyl-[E2 ubiquitin-conjugating enzyme]-L-cysteine + [acceptor protein]-L-lysine = [E2 ubiquitin-conjugating enzyme]-L-cysteine + N(6)-ubiquitinyl-[acceptor protein]-L-lysine.</text>
        <dbReference type="EC" id="2.3.2.27"/>
    </reaction>
</comment>
<dbReference type="EMBL" id="BKCP01007070">
    <property type="protein sequence ID" value="GER44745.1"/>
    <property type="molecule type" value="Genomic_DNA"/>
</dbReference>
<name>A0A5A7QHC7_STRAF</name>